<evidence type="ECO:0000313" key="2">
    <source>
        <dbReference type="Proteomes" id="UP000813018"/>
    </source>
</evidence>
<dbReference type="Proteomes" id="UP000813018">
    <property type="component" value="Unassembled WGS sequence"/>
</dbReference>
<sequence length="246" mass="28290">MYHNTTTTETLNENLPAVIPPVLKTDDFVFDADKMILVDISGYWRYAQFIGAERVNKKLGTKGYKEFCVKDSTQDFNNKPHHEWLKDDYKSHMIGIFGELAYGLEAGLQPNMELLEFGDGNQDFADVDIKSCWIDHPEMSKYLIENCYKKNKNQITKYYVKAAISLQYKKVVLVGWLTGEELCKGHIKNYGKGNAKWGDDGNRFAVHYSDLNSMYTFPPLVNQKKKILSKTIGFANRFQQQLKLSA</sequence>
<protein>
    <recommendedName>
        <fullName evidence="3">Uracil DNA glycosylase superfamily protein</fullName>
    </recommendedName>
</protein>
<accession>A0ABS7CQW7</accession>
<evidence type="ECO:0008006" key="3">
    <source>
        <dbReference type="Google" id="ProtNLM"/>
    </source>
</evidence>
<name>A0ABS7CQW7_9BACT</name>
<dbReference type="RefSeq" id="WP_219876062.1">
    <property type="nucleotide sequence ID" value="NZ_JAHYXK010000002.1"/>
</dbReference>
<organism evidence="1 2">
    <name type="scientific">Pontibacter aydingkolensis</name>
    <dbReference type="NCBI Taxonomy" id="1911536"/>
    <lineage>
        <taxon>Bacteria</taxon>
        <taxon>Pseudomonadati</taxon>
        <taxon>Bacteroidota</taxon>
        <taxon>Cytophagia</taxon>
        <taxon>Cytophagales</taxon>
        <taxon>Hymenobacteraceae</taxon>
        <taxon>Pontibacter</taxon>
    </lineage>
</organism>
<comment type="caution">
    <text evidence="1">The sequence shown here is derived from an EMBL/GenBank/DDBJ whole genome shotgun (WGS) entry which is preliminary data.</text>
</comment>
<reference evidence="1 2" key="1">
    <citation type="journal article" date="2016" name="Int. J. Syst. Evol. Microbiol.">
        <title>Pontibacter aydingkolensis sp. nov., isolated from soil of a salt lake.</title>
        <authorList>
            <person name="Osman G."/>
            <person name="Zhang T."/>
            <person name="Lou K."/>
            <person name="Gao Y."/>
            <person name="Chang W."/>
            <person name="Lin Q."/>
            <person name="Yang H.M."/>
            <person name="Huo X.D."/>
            <person name="Wang N."/>
        </authorList>
    </citation>
    <scope>NUCLEOTIDE SEQUENCE [LARGE SCALE GENOMIC DNA]</scope>
    <source>
        <strain evidence="1 2">KACC 19255</strain>
    </source>
</reference>
<evidence type="ECO:0000313" key="1">
    <source>
        <dbReference type="EMBL" id="MBW7466183.1"/>
    </source>
</evidence>
<dbReference type="EMBL" id="JAHYXK010000002">
    <property type="protein sequence ID" value="MBW7466183.1"/>
    <property type="molecule type" value="Genomic_DNA"/>
</dbReference>
<gene>
    <name evidence="1" type="ORF">K0O23_03825</name>
</gene>
<keyword evidence="2" id="KW-1185">Reference proteome</keyword>
<proteinExistence type="predicted"/>